<reference evidence="3 4" key="1">
    <citation type="submission" date="2019-02" db="EMBL/GenBank/DDBJ databases">
        <title>Draft genome sequences of novel Actinobacteria.</title>
        <authorList>
            <person name="Sahin N."/>
            <person name="Ay H."/>
            <person name="Saygin H."/>
        </authorList>
    </citation>
    <scope>NUCLEOTIDE SEQUENCE [LARGE SCALE GENOMIC DNA]</scope>
    <source>
        <strain evidence="3 4">KC603</strain>
    </source>
</reference>
<dbReference type="OrthoDB" id="3571370at2"/>
<organism evidence="3 4">
    <name type="scientific">Jiangella ureilytica</name>
    <dbReference type="NCBI Taxonomy" id="2530374"/>
    <lineage>
        <taxon>Bacteria</taxon>
        <taxon>Bacillati</taxon>
        <taxon>Actinomycetota</taxon>
        <taxon>Actinomycetes</taxon>
        <taxon>Jiangellales</taxon>
        <taxon>Jiangellaceae</taxon>
        <taxon>Jiangella</taxon>
    </lineage>
</organism>
<dbReference type="SUPFAM" id="SSF51735">
    <property type="entry name" value="NAD(P)-binding Rossmann-fold domains"/>
    <property type="match status" value="1"/>
</dbReference>
<dbReference type="PANTHER" id="PTHR43639:SF1">
    <property type="entry name" value="SHORT-CHAIN DEHYDROGENASE_REDUCTASE FAMILY PROTEIN"/>
    <property type="match status" value="1"/>
</dbReference>
<dbReference type="PRINTS" id="PR00080">
    <property type="entry name" value="SDRFAMILY"/>
</dbReference>
<dbReference type="GO" id="GO:0016491">
    <property type="term" value="F:oxidoreductase activity"/>
    <property type="evidence" value="ECO:0007669"/>
    <property type="project" value="UniProtKB-KW"/>
</dbReference>
<comment type="caution">
    <text evidence="3">The sequence shown here is derived from an EMBL/GenBank/DDBJ whole genome shotgun (WGS) entry which is preliminary data.</text>
</comment>
<gene>
    <name evidence="3" type="ORF">E1212_24230</name>
</gene>
<name>A0A4R4RFA4_9ACTN</name>
<dbReference type="PANTHER" id="PTHR43639">
    <property type="entry name" value="OXIDOREDUCTASE, SHORT-CHAIN DEHYDROGENASE/REDUCTASE FAMILY (AFU_ORTHOLOGUE AFUA_5G02870)"/>
    <property type="match status" value="1"/>
</dbReference>
<evidence type="ECO:0000313" key="4">
    <source>
        <dbReference type="Proteomes" id="UP000295621"/>
    </source>
</evidence>
<proteinExistence type="inferred from homology"/>
<keyword evidence="2" id="KW-0560">Oxidoreductase</keyword>
<dbReference type="EMBL" id="SMKL01000074">
    <property type="protein sequence ID" value="TDC47449.1"/>
    <property type="molecule type" value="Genomic_DNA"/>
</dbReference>
<dbReference type="CDD" id="cd05233">
    <property type="entry name" value="SDR_c"/>
    <property type="match status" value="1"/>
</dbReference>
<evidence type="ECO:0000256" key="1">
    <source>
        <dbReference type="ARBA" id="ARBA00006484"/>
    </source>
</evidence>
<evidence type="ECO:0000256" key="2">
    <source>
        <dbReference type="ARBA" id="ARBA00023002"/>
    </source>
</evidence>
<sequence length="269" mass="28364">MSRPTSPSHVALVTGANAGIGAATAVALARRGVSVLVAFYRPGDAEGQEEAYNLARRGDAADVVAAVEAAGARAHAVEADLTDPEAPARLFDLAEQHLGPVDILVNNASGWVQDTFTPVTADRFGRPMSQVTAQTFRQQFGVDAMAPALLIAEFARRHVDRGATWGRIVGLTSGGQHGFPDEVSYGAAKAAQENYTMSASVELASYGVTANIVYPPVTDTGWVTDEVRAAVEASRELNHVATPEEVAEVIAWVVSDEARLLTGSVVRLR</sequence>
<dbReference type="PRINTS" id="PR00081">
    <property type="entry name" value="GDHRDH"/>
</dbReference>
<dbReference type="Proteomes" id="UP000295621">
    <property type="component" value="Unassembled WGS sequence"/>
</dbReference>
<dbReference type="InterPro" id="IPR002347">
    <property type="entry name" value="SDR_fam"/>
</dbReference>
<dbReference type="Gene3D" id="3.40.50.720">
    <property type="entry name" value="NAD(P)-binding Rossmann-like Domain"/>
    <property type="match status" value="1"/>
</dbReference>
<dbReference type="AlphaFoldDB" id="A0A4R4RFA4"/>
<dbReference type="RefSeq" id="WP_131987247.1">
    <property type="nucleotide sequence ID" value="NZ_SMKL01000074.1"/>
</dbReference>
<comment type="similarity">
    <text evidence="1">Belongs to the short-chain dehydrogenases/reductases (SDR) family.</text>
</comment>
<evidence type="ECO:0000313" key="3">
    <source>
        <dbReference type="EMBL" id="TDC47449.1"/>
    </source>
</evidence>
<keyword evidence="4" id="KW-1185">Reference proteome</keyword>
<protein>
    <submittedName>
        <fullName evidence="3">SDR family oxidoreductase</fullName>
    </submittedName>
</protein>
<dbReference type="InterPro" id="IPR036291">
    <property type="entry name" value="NAD(P)-bd_dom_sf"/>
</dbReference>
<accession>A0A4R4RFA4</accession>
<dbReference type="Pfam" id="PF13561">
    <property type="entry name" value="adh_short_C2"/>
    <property type="match status" value="1"/>
</dbReference>